<evidence type="ECO:0000313" key="15">
    <source>
        <dbReference type="Proteomes" id="UP000694416"/>
    </source>
</evidence>
<evidence type="ECO:0000259" key="13">
    <source>
        <dbReference type="PROSITE" id="PS50102"/>
    </source>
</evidence>
<protein>
    <recommendedName>
        <fullName evidence="2">Eukaryotic translation initiation factor 4H</fullName>
    </recommendedName>
</protein>
<dbReference type="AlphaFoldDB" id="A0A8C9GN77"/>
<dbReference type="PANTHER" id="PTHR23236:SF11">
    <property type="entry name" value="EUKARYOTIC TRANSLATION INITIATION FACTOR 4H"/>
    <property type="match status" value="1"/>
</dbReference>
<reference evidence="14" key="1">
    <citation type="submission" date="2025-08" db="UniProtKB">
        <authorList>
            <consortium name="Ensembl"/>
        </authorList>
    </citation>
    <scope>IDENTIFICATION</scope>
</reference>
<dbReference type="Ensembl" id="ENSPTET00000007138.1">
    <property type="protein sequence ID" value="ENSPTEP00000004608.1"/>
    <property type="gene ID" value="ENSPTEG00000005371.1"/>
</dbReference>
<sequence length="237" mass="26438">WEISQYNTGSHGSAGGHGFRSQKELPTETPYTAYVGNLPFNKVQGDIDAIFKDLSIRSVWLVRDKDTDQFKGFCYVEFDEVDSLKEALTYNGALLGNGSLHVDIAEGRKQDKGGFGFRKGGPDDRGMGSSRESRGGWDSRDDFNSGFRDDFLGGREGSRPGDWGTAPTMGSRFRDGPPLRRSNMDFRELTEEERAQRPRLQLKPRTVGTPLNQVANPNSAIFGGARHREEVVQKEQE</sequence>
<feature type="region of interest" description="Disordered" evidence="12">
    <location>
        <begin position="1"/>
        <end position="23"/>
    </location>
</feature>
<dbReference type="SMART" id="SM00360">
    <property type="entry name" value="RRM"/>
    <property type="match status" value="1"/>
</dbReference>
<feature type="compositionally biased region" description="Polar residues" evidence="12">
    <location>
        <begin position="209"/>
        <end position="219"/>
    </location>
</feature>
<dbReference type="SUPFAM" id="SSF54928">
    <property type="entry name" value="RNA-binding domain, RBD"/>
    <property type="match status" value="1"/>
</dbReference>
<feature type="compositionally biased region" description="Basic and acidic residues" evidence="12">
    <location>
        <begin position="120"/>
        <end position="159"/>
    </location>
</feature>
<dbReference type="Proteomes" id="UP000694416">
    <property type="component" value="Unplaced"/>
</dbReference>
<dbReference type="InterPro" id="IPR035979">
    <property type="entry name" value="RBD_domain_sf"/>
</dbReference>
<dbReference type="GO" id="GO:0048471">
    <property type="term" value="C:perinuclear region of cytoplasm"/>
    <property type="evidence" value="ECO:0007669"/>
    <property type="project" value="UniProtKB-SubCell"/>
</dbReference>
<evidence type="ECO:0000256" key="12">
    <source>
        <dbReference type="SAM" id="MobiDB-lite"/>
    </source>
</evidence>
<dbReference type="PROSITE" id="PS50102">
    <property type="entry name" value="RRM"/>
    <property type="match status" value="1"/>
</dbReference>
<dbReference type="Pfam" id="PF00076">
    <property type="entry name" value="RRM_1"/>
    <property type="match status" value="1"/>
</dbReference>
<dbReference type="PANTHER" id="PTHR23236">
    <property type="entry name" value="EUKARYOTIC TRANSLATION INITIATION FACTOR 4B/4H"/>
    <property type="match status" value="1"/>
</dbReference>
<dbReference type="FunFam" id="3.30.70.330:FF:000115">
    <property type="entry name" value="eukaryotic translation initiation factor 4H"/>
    <property type="match status" value="1"/>
</dbReference>
<keyword evidence="5" id="KW-0396">Initiation factor</keyword>
<evidence type="ECO:0000256" key="2">
    <source>
        <dbReference type="ARBA" id="ARBA00013856"/>
    </source>
</evidence>
<keyword evidence="8" id="KW-0648">Protein biosynthesis</keyword>
<keyword evidence="7 11" id="KW-0694">RNA-binding</keyword>
<evidence type="ECO:0000256" key="3">
    <source>
        <dbReference type="ARBA" id="ARBA00022481"/>
    </source>
</evidence>
<name>A0A8C9GN77_9PRIM</name>
<feature type="compositionally biased region" description="Basic and acidic residues" evidence="12">
    <location>
        <begin position="172"/>
        <end position="196"/>
    </location>
</feature>
<feature type="domain" description="RRM" evidence="13">
    <location>
        <begin position="31"/>
        <end position="107"/>
    </location>
</feature>
<evidence type="ECO:0000256" key="6">
    <source>
        <dbReference type="ARBA" id="ARBA00022553"/>
    </source>
</evidence>
<accession>A0A8C9GN77</accession>
<dbReference type="InterPro" id="IPR000504">
    <property type="entry name" value="RRM_dom"/>
</dbReference>
<comment type="subcellular location">
    <subcellularLocation>
        <location evidence="1">Cytoplasm</location>
        <location evidence="1">Perinuclear region</location>
    </subcellularLocation>
</comment>
<reference evidence="14" key="2">
    <citation type="submission" date="2025-09" db="UniProtKB">
        <authorList>
            <consortium name="Ensembl"/>
        </authorList>
    </citation>
    <scope>IDENTIFICATION</scope>
</reference>
<comment type="function">
    <text evidence="10">Stimulates the RNA helicase activity of EIF4A in the translation initiation complex. Binds weakly mRNA.</text>
</comment>
<evidence type="ECO:0000256" key="10">
    <source>
        <dbReference type="ARBA" id="ARBA00025462"/>
    </source>
</evidence>
<proteinExistence type="predicted"/>
<keyword evidence="4" id="KW-0963">Cytoplasm</keyword>
<keyword evidence="9" id="KW-0007">Acetylation</keyword>
<evidence type="ECO:0000256" key="8">
    <source>
        <dbReference type="ARBA" id="ARBA00022917"/>
    </source>
</evidence>
<keyword evidence="15" id="KW-1185">Reference proteome</keyword>
<dbReference type="GO" id="GO:0003743">
    <property type="term" value="F:translation initiation factor activity"/>
    <property type="evidence" value="ECO:0007669"/>
    <property type="project" value="UniProtKB-KW"/>
</dbReference>
<feature type="compositionally biased region" description="Polar residues" evidence="12">
    <location>
        <begin position="1"/>
        <end position="11"/>
    </location>
</feature>
<evidence type="ECO:0000256" key="5">
    <source>
        <dbReference type="ARBA" id="ARBA00022540"/>
    </source>
</evidence>
<dbReference type="InterPro" id="IPR034229">
    <property type="entry name" value="eIF4H_RRM"/>
</dbReference>
<dbReference type="Gene3D" id="3.30.70.330">
    <property type="match status" value="1"/>
</dbReference>
<evidence type="ECO:0000256" key="1">
    <source>
        <dbReference type="ARBA" id="ARBA00004556"/>
    </source>
</evidence>
<dbReference type="GO" id="GO:0003723">
    <property type="term" value="F:RNA binding"/>
    <property type="evidence" value="ECO:0007669"/>
    <property type="project" value="UniProtKB-UniRule"/>
</dbReference>
<dbReference type="CDD" id="cd12401">
    <property type="entry name" value="RRM_eIF4H"/>
    <property type="match status" value="1"/>
</dbReference>
<evidence type="ECO:0000313" key="14">
    <source>
        <dbReference type="Ensembl" id="ENSPTEP00000004608.1"/>
    </source>
</evidence>
<organism evidence="14 15">
    <name type="scientific">Piliocolobus tephrosceles</name>
    <name type="common">Ugandan red Colobus</name>
    <dbReference type="NCBI Taxonomy" id="591936"/>
    <lineage>
        <taxon>Eukaryota</taxon>
        <taxon>Metazoa</taxon>
        <taxon>Chordata</taxon>
        <taxon>Craniata</taxon>
        <taxon>Vertebrata</taxon>
        <taxon>Euteleostomi</taxon>
        <taxon>Mammalia</taxon>
        <taxon>Eutheria</taxon>
        <taxon>Euarchontoglires</taxon>
        <taxon>Primates</taxon>
        <taxon>Haplorrhini</taxon>
        <taxon>Catarrhini</taxon>
        <taxon>Cercopithecidae</taxon>
        <taxon>Colobinae</taxon>
        <taxon>Piliocolobus</taxon>
    </lineage>
</organism>
<evidence type="ECO:0000256" key="9">
    <source>
        <dbReference type="ARBA" id="ARBA00022990"/>
    </source>
</evidence>
<dbReference type="InterPro" id="IPR012677">
    <property type="entry name" value="Nucleotide-bd_a/b_plait_sf"/>
</dbReference>
<evidence type="ECO:0000256" key="11">
    <source>
        <dbReference type="PROSITE-ProRule" id="PRU00176"/>
    </source>
</evidence>
<feature type="region of interest" description="Disordered" evidence="12">
    <location>
        <begin position="111"/>
        <end position="219"/>
    </location>
</feature>
<evidence type="ECO:0000256" key="7">
    <source>
        <dbReference type="ARBA" id="ARBA00022884"/>
    </source>
</evidence>
<evidence type="ECO:0000256" key="4">
    <source>
        <dbReference type="ARBA" id="ARBA00022490"/>
    </source>
</evidence>
<keyword evidence="3" id="KW-0488">Methylation</keyword>
<keyword evidence="6" id="KW-0597">Phosphoprotein</keyword>